<keyword evidence="3" id="KW-1185">Reference proteome</keyword>
<dbReference type="EMBL" id="BMLX01000001">
    <property type="protein sequence ID" value="GGP19391.1"/>
    <property type="molecule type" value="Genomic_DNA"/>
</dbReference>
<dbReference type="Gene3D" id="1.20.1050.10">
    <property type="match status" value="1"/>
</dbReference>
<dbReference type="InterPro" id="IPR047047">
    <property type="entry name" value="GST_Omega-like_C"/>
</dbReference>
<dbReference type="Pfam" id="PF13410">
    <property type="entry name" value="GST_C_2"/>
    <property type="match status" value="1"/>
</dbReference>
<dbReference type="PROSITE" id="PS50405">
    <property type="entry name" value="GST_CTER"/>
    <property type="match status" value="1"/>
</dbReference>
<dbReference type="Proteomes" id="UP000637267">
    <property type="component" value="Unassembled WGS sequence"/>
</dbReference>
<dbReference type="InterPro" id="IPR016639">
    <property type="entry name" value="GST_Omega/GSH"/>
</dbReference>
<dbReference type="CDD" id="cd03190">
    <property type="entry name" value="GST_C_Omega_like"/>
    <property type="match status" value="1"/>
</dbReference>
<dbReference type="PANTHER" id="PTHR32419:SF6">
    <property type="entry name" value="GLUTATHIONE S-TRANSFERASE OMEGA-LIKE 1-RELATED"/>
    <property type="match status" value="1"/>
</dbReference>
<dbReference type="Gene3D" id="3.40.30.10">
    <property type="entry name" value="Glutaredoxin"/>
    <property type="match status" value="1"/>
</dbReference>
<protein>
    <recommendedName>
        <fullName evidence="1">GST C-terminal domain-containing protein</fullName>
    </recommendedName>
</protein>
<sequence>MISVSSVHWLMLEHGWTFAKGPGVIPDDINGVDYLYQLYQLADPQYTGRATVPILWDKQRRTVVSNESSEIIRMFNSAFDQVGALEGDYYPAAHRDVIDELNQLVYEAVNNGVYRAGFATSKAAYEEAVIPLFSALDWLELRLSSRRFLLGDRFSEADIRLFTTLVRFDAVYVDHFKCNLKRLADYPHLSGYLRDLFHMEGIKQTVDFEHIRRHYYESHRTLNPSGIVPDGLPLDFTRAPADSSRIELSRVPG</sequence>
<proteinExistence type="predicted"/>
<dbReference type="PANTHER" id="PTHR32419">
    <property type="entry name" value="GLUTATHIONYL-HYDROQUINONE REDUCTASE"/>
    <property type="match status" value="1"/>
</dbReference>
<name>A0ABQ2P6S8_9NEIS</name>
<accession>A0ABQ2P6S8</accession>
<evidence type="ECO:0000313" key="3">
    <source>
        <dbReference type="Proteomes" id="UP000637267"/>
    </source>
</evidence>
<dbReference type="InterPro" id="IPR036282">
    <property type="entry name" value="Glutathione-S-Trfase_C_sf"/>
</dbReference>
<evidence type="ECO:0000259" key="1">
    <source>
        <dbReference type="PROSITE" id="PS50405"/>
    </source>
</evidence>
<reference evidence="3" key="1">
    <citation type="journal article" date="2019" name="Int. J. Syst. Evol. Microbiol.">
        <title>The Global Catalogue of Microorganisms (GCM) 10K type strain sequencing project: providing services to taxonomists for standard genome sequencing and annotation.</title>
        <authorList>
            <consortium name="The Broad Institute Genomics Platform"/>
            <consortium name="The Broad Institute Genome Sequencing Center for Infectious Disease"/>
            <person name="Wu L."/>
            <person name="Ma J."/>
        </authorList>
    </citation>
    <scope>NUCLEOTIDE SEQUENCE [LARGE SCALE GENOMIC DNA]</scope>
    <source>
        <strain evidence="3">CGMCC 1.8859</strain>
    </source>
</reference>
<gene>
    <name evidence="2" type="ORF">GCM10010970_10380</name>
</gene>
<feature type="domain" description="GST C-terminal" evidence="1">
    <location>
        <begin position="91"/>
        <end position="215"/>
    </location>
</feature>
<dbReference type="SUPFAM" id="SSF47616">
    <property type="entry name" value="GST C-terminal domain-like"/>
    <property type="match status" value="1"/>
</dbReference>
<comment type="caution">
    <text evidence="2">The sequence shown here is derived from an EMBL/GenBank/DDBJ whole genome shotgun (WGS) entry which is preliminary data.</text>
</comment>
<organism evidence="2 3">
    <name type="scientific">Silvimonas iriomotensis</name>
    <dbReference type="NCBI Taxonomy" id="449662"/>
    <lineage>
        <taxon>Bacteria</taxon>
        <taxon>Pseudomonadati</taxon>
        <taxon>Pseudomonadota</taxon>
        <taxon>Betaproteobacteria</taxon>
        <taxon>Neisseriales</taxon>
        <taxon>Chitinibacteraceae</taxon>
        <taxon>Silvimonas</taxon>
    </lineage>
</organism>
<dbReference type="InterPro" id="IPR010987">
    <property type="entry name" value="Glutathione-S-Trfase_C-like"/>
</dbReference>
<evidence type="ECO:0000313" key="2">
    <source>
        <dbReference type="EMBL" id="GGP19391.1"/>
    </source>
</evidence>